<dbReference type="PROSITE" id="PS50164">
    <property type="entry name" value="GIY_YIG"/>
    <property type="match status" value="1"/>
</dbReference>
<dbReference type="AlphaFoldDB" id="A0AAW1VDP5"/>
<dbReference type="Pfam" id="PF26215">
    <property type="entry name" value="HTH_animal"/>
    <property type="match status" value="1"/>
</dbReference>
<evidence type="ECO:0000259" key="2">
    <source>
        <dbReference type="PROSITE" id="PS50878"/>
    </source>
</evidence>
<evidence type="ECO:0008006" key="5">
    <source>
        <dbReference type="Google" id="ProtNLM"/>
    </source>
</evidence>
<gene>
    <name evidence="3" type="ORF">WA026_008924</name>
</gene>
<dbReference type="CDD" id="cd00304">
    <property type="entry name" value="RT_like"/>
    <property type="match status" value="1"/>
</dbReference>
<sequence>MGSPLSPVIANLFMEQFEERAIETSKHKPTTWFRYVDDTFVVWSAGMDKLNDFLRHLNSQHPSIQFTMETEKDQQLPFLDVLVRKRGNKLGHTVYRKPTHTDRYLHALSNHHQSQKYGVIRTLTERARRICEPENLQSELEHLRTAFEANGYSRRDIERSMCVRTPARKEIEERSTISQAYLPYIPRVTDRIGRILRRHDVRTIFKPTQKIHQIIGSVKDKRDPLSAAGVYRIPCSCGKVYIGTTKRSMGTRLKEHKASCRLGQTEKSAVAEHALSEGDHEINFEGCTLLASVNGFQNRLVREAIEIRKHSNNFNRKEETLSLNPIWNHIIRNTRVMPLDIKTPTGAERAPLPTATEVEQTTPPMPRYKYNLRTRIRQSTSRIRNGTTSEEARHSC</sequence>
<dbReference type="InterPro" id="IPR035901">
    <property type="entry name" value="GIY-YIG_endonuc_sf"/>
</dbReference>
<dbReference type="PANTHER" id="PTHR21301">
    <property type="entry name" value="REVERSE TRANSCRIPTASE"/>
    <property type="match status" value="1"/>
</dbReference>
<dbReference type="InterPro" id="IPR000477">
    <property type="entry name" value="RT_dom"/>
</dbReference>
<dbReference type="InterPro" id="IPR000305">
    <property type="entry name" value="GIY-YIG_endonuc"/>
</dbReference>
<dbReference type="CDD" id="cd10442">
    <property type="entry name" value="GIY-YIG_PLEs"/>
    <property type="match status" value="1"/>
</dbReference>
<keyword evidence="4" id="KW-1185">Reference proteome</keyword>
<feature type="domain" description="GIY-YIG" evidence="1">
    <location>
        <begin position="226"/>
        <end position="316"/>
    </location>
</feature>
<protein>
    <recommendedName>
        <fullName evidence="5">Reverse transcriptase domain-containing protein</fullName>
    </recommendedName>
</protein>
<comment type="caution">
    <text evidence="3">The sequence shown here is derived from an EMBL/GenBank/DDBJ whole genome shotgun (WGS) entry which is preliminary data.</text>
</comment>
<evidence type="ECO:0000313" key="4">
    <source>
        <dbReference type="Proteomes" id="UP001431783"/>
    </source>
</evidence>
<name>A0AAW1VDP5_9CUCU</name>
<organism evidence="3 4">
    <name type="scientific">Henosepilachna vigintioctopunctata</name>
    <dbReference type="NCBI Taxonomy" id="420089"/>
    <lineage>
        <taxon>Eukaryota</taxon>
        <taxon>Metazoa</taxon>
        <taxon>Ecdysozoa</taxon>
        <taxon>Arthropoda</taxon>
        <taxon>Hexapoda</taxon>
        <taxon>Insecta</taxon>
        <taxon>Pterygota</taxon>
        <taxon>Neoptera</taxon>
        <taxon>Endopterygota</taxon>
        <taxon>Coleoptera</taxon>
        <taxon>Polyphaga</taxon>
        <taxon>Cucujiformia</taxon>
        <taxon>Coccinelloidea</taxon>
        <taxon>Coccinellidae</taxon>
        <taxon>Epilachninae</taxon>
        <taxon>Epilachnini</taxon>
        <taxon>Henosepilachna</taxon>
    </lineage>
</organism>
<dbReference type="PANTHER" id="PTHR21301:SF11">
    <property type="entry name" value="GIY-YIG DOMAIN-CONTAINING PROTEIN"/>
    <property type="match status" value="1"/>
</dbReference>
<feature type="domain" description="Reverse transcriptase" evidence="2">
    <location>
        <begin position="1"/>
        <end position="94"/>
    </location>
</feature>
<reference evidence="3 4" key="1">
    <citation type="submission" date="2023-03" db="EMBL/GenBank/DDBJ databases">
        <title>Genome insight into feeding habits of ladybird beetles.</title>
        <authorList>
            <person name="Li H.-S."/>
            <person name="Huang Y.-H."/>
            <person name="Pang H."/>
        </authorList>
    </citation>
    <scope>NUCLEOTIDE SEQUENCE [LARGE SCALE GENOMIC DNA]</scope>
    <source>
        <strain evidence="3">SYSU_2023b</strain>
        <tissue evidence="3">Whole body</tissue>
    </source>
</reference>
<proteinExistence type="predicted"/>
<accession>A0AAW1VDP5</accession>
<dbReference type="Proteomes" id="UP001431783">
    <property type="component" value="Unassembled WGS sequence"/>
</dbReference>
<dbReference type="EMBL" id="JARQZJ010000124">
    <property type="protein sequence ID" value="KAK9890114.1"/>
    <property type="molecule type" value="Genomic_DNA"/>
</dbReference>
<dbReference type="SUPFAM" id="SSF82771">
    <property type="entry name" value="GIY-YIG endonuclease"/>
    <property type="match status" value="1"/>
</dbReference>
<evidence type="ECO:0000313" key="3">
    <source>
        <dbReference type="EMBL" id="KAK9890114.1"/>
    </source>
</evidence>
<dbReference type="PROSITE" id="PS50878">
    <property type="entry name" value="RT_POL"/>
    <property type="match status" value="1"/>
</dbReference>
<evidence type="ECO:0000259" key="1">
    <source>
        <dbReference type="PROSITE" id="PS50164"/>
    </source>
</evidence>
<dbReference type="InterPro" id="IPR058912">
    <property type="entry name" value="HTH_animal"/>
</dbReference>